<evidence type="ECO:0000313" key="2">
    <source>
        <dbReference type="Proteomes" id="UP001341840"/>
    </source>
</evidence>
<protein>
    <submittedName>
        <fullName evidence="1">Uncharacterized protein</fullName>
    </submittedName>
</protein>
<proteinExistence type="predicted"/>
<name>A0ABU6TTD5_9FABA</name>
<dbReference type="EMBL" id="JASCZI010092272">
    <property type="protein sequence ID" value="MED6152147.1"/>
    <property type="molecule type" value="Genomic_DNA"/>
</dbReference>
<evidence type="ECO:0000313" key="1">
    <source>
        <dbReference type="EMBL" id="MED6152147.1"/>
    </source>
</evidence>
<organism evidence="1 2">
    <name type="scientific">Stylosanthes scabra</name>
    <dbReference type="NCBI Taxonomy" id="79078"/>
    <lineage>
        <taxon>Eukaryota</taxon>
        <taxon>Viridiplantae</taxon>
        <taxon>Streptophyta</taxon>
        <taxon>Embryophyta</taxon>
        <taxon>Tracheophyta</taxon>
        <taxon>Spermatophyta</taxon>
        <taxon>Magnoliopsida</taxon>
        <taxon>eudicotyledons</taxon>
        <taxon>Gunneridae</taxon>
        <taxon>Pentapetalae</taxon>
        <taxon>rosids</taxon>
        <taxon>fabids</taxon>
        <taxon>Fabales</taxon>
        <taxon>Fabaceae</taxon>
        <taxon>Papilionoideae</taxon>
        <taxon>50 kb inversion clade</taxon>
        <taxon>dalbergioids sensu lato</taxon>
        <taxon>Dalbergieae</taxon>
        <taxon>Pterocarpus clade</taxon>
        <taxon>Stylosanthes</taxon>
    </lineage>
</organism>
<comment type="caution">
    <text evidence="1">The sequence shown here is derived from an EMBL/GenBank/DDBJ whole genome shotgun (WGS) entry which is preliminary data.</text>
</comment>
<accession>A0ABU6TTD5</accession>
<sequence>MSGGLSIGLNRVLGRVSEIQGVVLIGGRRGVGIAADEVELMGHGVRCLGVAAIEGGGNGDLGVGSDGLWGERLGMGLYA</sequence>
<keyword evidence="2" id="KW-1185">Reference proteome</keyword>
<reference evidence="1 2" key="1">
    <citation type="journal article" date="2023" name="Plants (Basel)">
        <title>Bridging the Gap: Combining Genomics and Transcriptomics Approaches to Understand Stylosanthes scabra, an Orphan Legume from the Brazilian Caatinga.</title>
        <authorList>
            <person name="Ferreira-Neto J.R.C."/>
            <person name="da Silva M.D."/>
            <person name="Binneck E."/>
            <person name="de Melo N.F."/>
            <person name="da Silva R.H."/>
            <person name="de Melo A.L.T.M."/>
            <person name="Pandolfi V."/>
            <person name="Bustamante F.O."/>
            <person name="Brasileiro-Vidal A.C."/>
            <person name="Benko-Iseppon A.M."/>
        </authorList>
    </citation>
    <scope>NUCLEOTIDE SEQUENCE [LARGE SCALE GENOMIC DNA]</scope>
    <source>
        <tissue evidence="1">Leaves</tissue>
    </source>
</reference>
<dbReference type="Proteomes" id="UP001341840">
    <property type="component" value="Unassembled WGS sequence"/>
</dbReference>
<gene>
    <name evidence="1" type="ORF">PIB30_089130</name>
</gene>